<evidence type="ECO:0000313" key="3">
    <source>
        <dbReference type="Proteomes" id="UP000034292"/>
    </source>
</evidence>
<dbReference type="Proteomes" id="UP000034292">
    <property type="component" value="Unassembled WGS sequence"/>
</dbReference>
<reference evidence="2 3" key="1">
    <citation type="journal article" date="2015" name="Nature">
        <title>rRNA introns, odd ribosomes, and small enigmatic genomes across a large radiation of phyla.</title>
        <authorList>
            <person name="Brown C.T."/>
            <person name="Hug L.A."/>
            <person name="Thomas B.C."/>
            <person name="Sharon I."/>
            <person name="Castelle C.J."/>
            <person name="Singh A."/>
            <person name="Wilkins M.J."/>
            <person name="Williams K.H."/>
            <person name="Banfield J.F."/>
        </authorList>
    </citation>
    <scope>NUCLEOTIDE SEQUENCE [LARGE SCALE GENOMIC DNA]</scope>
</reference>
<keyword evidence="1" id="KW-0472">Membrane</keyword>
<evidence type="ECO:0008006" key="4">
    <source>
        <dbReference type="Google" id="ProtNLM"/>
    </source>
</evidence>
<evidence type="ECO:0000256" key="1">
    <source>
        <dbReference type="SAM" id="Phobius"/>
    </source>
</evidence>
<evidence type="ECO:0000313" key="2">
    <source>
        <dbReference type="EMBL" id="KKR78269.1"/>
    </source>
</evidence>
<protein>
    <recommendedName>
        <fullName evidence="4">TVP38/TMEM64 family membrane protein</fullName>
    </recommendedName>
</protein>
<organism evidence="2 3">
    <name type="scientific">Candidatus Curtissbacteria bacterium GW2011_GWA1_40_9</name>
    <dbReference type="NCBI Taxonomy" id="1618408"/>
    <lineage>
        <taxon>Bacteria</taxon>
        <taxon>Candidatus Curtissiibacteriota</taxon>
    </lineage>
</organism>
<sequence length="166" mass="18186">MVVLVLSRYEPFHNFLLQFGQWRYIGAFLGGMLFVSTFTVTTGALILLVLAEKLSPIEIGVVAGAGAVLGDLLIFRFVKDNLTKELGEIYSIFGGKHLTAVLNTKYFSWVFPVFGAIVIASPLPDELGVSLMGISRMKTYQFLFLSFILNAVGIFLVVSASTIIKP</sequence>
<dbReference type="EMBL" id="LBZV01000001">
    <property type="protein sequence ID" value="KKR78269.1"/>
    <property type="molecule type" value="Genomic_DNA"/>
</dbReference>
<proteinExistence type="predicted"/>
<dbReference type="AlphaFoldDB" id="A0A0G0TML7"/>
<feature type="transmembrane region" description="Helical" evidence="1">
    <location>
        <begin position="57"/>
        <end position="78"/>
    </location>
</feature>
<gene>
    <name evidence="2" type="ORF">UU23_C0001G0033</name>
</gene>
<feature type="transmembrane region" description="Helical" evidence="1">
    <location>
        <begin position="143"/>
        <end position="164"/>
    </location>
</feature>
<keyword evidence="1" id="KW-1133">Transmembrane helix</keyword>
<keyword evidence="1" id="KW-0812">Transmembrane</keyword>
<feature type="transmembrane region" description="Helical" evidence="1">
    <location>
        <begin position="24"/>
        <end position="50"/>
    </location>
</feature>
<name>A0A0G0TML7_9BACT</name>
<comment type="caution">
    <text evidence="2">The sequence shown here is derived from an EMBL/GenBank/DDBJ whole genome shotgun (WGS) entry which is preliminary data.</text>
</comment>
<dbReference type="STRING" id="1618408.UU23_C0001G0033"/>
<accession>A0A0G0TML7</accession>